<dbReference type="AlphaFoldDB" id="A0A8J3ZDP3"/>
<gene>
    <name evidence="4" type="ORF">Vau01_074410</name>
</gene>
<dbReference type="PROSITE" id="PS52050">
    <property type="entry name" value="WYL"/>
    <property type="match status" value="1"/>
</dbReference>
<reference evidence="4" key="1">
    <citation type="submission" date="2021-01" db="EMBL/GenBank/DDBJ databases">
        <title>Whole genome shotgun sequence of Virgisporangium aurantiacum NBRC 16421.</title>
        <authorList>
            <person name="Komaki H."/>
            <person name="Tamura T."/>
        </authorList>
    </citation>
    <scope>NUCLEOTIDE SEQUENCE</scope>
    <source>
        <strain evidence="4">NBRC 16421</strain>
    </source>
</reference>
<evidence type="ECO:0000313" key="5">
    <source>
        <dbReference type="Proteomes" id="UP000612585"/>
    </source>
</evidence>
<dbReference type="Proteomes" id="UP000612585">
    <property type="component" value="Unassembled WGS sequence"/>
</dbReference>
<evidence type="ECO:0000313" key="4">
    <source>
        <dbReference type="EMBL" id="GIJ59925.1"/>
    </source>
</evidence>
<feature type="domain" description="Helicase XPB/Ssl2 N-terminal" evidence="3">
    <location>
        <begin position="478"/>
        <end position="597"/>
    </location>
</feature>
<sequence>MGTLIDHLRGLSDEGLAALVRLRPDLVVPVPGDLTTLAVRAQSRLSVARALDSLDRFTLEILDAVRYLPPPVSLDAVLAIAAQCGAEPAVARPALAALRDRALVYGPEHDLAVVPAVTEVSPHPAGLGRPAAELDPAAAALADDPAGLRRTLLSAPQPARAALDRLAAGPPLGVIVPPLAADSPIRWLLDHHLLVQVNDDTVELPREVALLLRRDSGPLGRLHPVPPDVETRRANGADRAGAGQALEVVRVAEALLEALALEPAAVLRAGGMGVRDLRRVARTAGISEGDAALLLEVTYAAGLLGDDDPGFLPSAAYDGWQVSPLAHRWRVLAVAWLAMPRSASLIGQRDDRDRPIAALAAEAERLGAPAGRRAVLDVLAGLPKNAAPPADAIAEILAWRAPRRTTRARAVPAETVLAEAATLGITGLGALTGYSRLLLQEVEGRTDSEDPLGVRNNRPVPDAGAALAALLPAPVDVVVVQADLSVIVPGPPEPTLAAELALVADAESASVLRVTPTSVRRALDAGYSAGDLHSLFKRRSRTPVPQALTYLIDDVARKHGGLRAGTAGAYLRSEDETLLAEVYADKRLAVLSFRRLAPTVLVTVAAPGRLLDVLRAAGYAPVREDATGAAVLSRPRSRRAPNRPALPTRRDDPLAMPELRPAQVAGVVEQMRRGEAAARALRRAPESVRTAPGTGSAGNGAHATAMQVLQQAVREKSLVWVGYVDAHGSPTSRLVRPVSMAAGYLRAEDERTETLHTLALYRITAAELHD</sequence>
<organism evidence="4 5">
    <name type="scientific">Virgisporangium aurantiacum</name>
    <dbReference type="NCBI Taxonomy" id="175570"/>
    <lineage>
        <taxon>Bacteria</taxon>
        <taxon>Bacillati</taxon>
        <taxon>Actinomycetota</taxon>
        <taxon>Actinomycetes</taxon>
        <taxon>Micromonosporales</taxon>
        <taxon>Micromonosporaceae</taxon>
        <taxon>Virgisporangium</taxon>
    </lineage>
</organism>
<dbReference type="Pfam" id="PF13625">
    <property type="entry name" value="Helicase_C_3"/>
    <property type="match status" value="1"/>
</dbReference>
<protein>
    <submittedName>
        <fullName evidence="4">DNA-binding protein</fullName>
    </submittedName>
</protein>
<evidence type="ECO:0000259" key="2">
    <source>
        <dbReference type="Pfam" id="PF13280"/>
    </source>
</evidence>
<dbReference type="Pfam" id="PF13280">
    <property type="entry name" value="WYL"/>
    <property type="match status" value="1"/>
</dbReference>
<dbReference type="GO" id="GO:0003677">
    <property type="term" value="F:DNA binding"/>
    <property type="evidence" value="ECO:0007669"/>
    <property type="project" value="UniProtKB-KW"/>
</dbReference>
<comment type="caution">
    <text evidence="4">The sequence shown here is derived from an EMBL/GenBank/DDBJ whole genome shotgun (WGS) entry which is preliminary data.</text>
</comment>
<proteinExistence type="predicted"/>
<name>A0A8J3ZDP3_9ACTN</name>
<dbReference type="InterPro" id="IPR032830">
    <property type="entry name" value="XPB/Ssl2_N"/>
</dbReference>
<keyword evidence="4" id="KW-0238">DNA-binding</keyword>
<dbReference type="RefSeq" id="WP_204003390.1">
    <property type="nucleotide sequence ID" value="NZ_BOPG01000049.1"/>
</dbReference>
<evidence type="ECO:0000259" key="3">
    <source>
        <dbReference type="Pfam" id="PF13625"/>
    </source>
</evidence>
<dbReference type="InterPro" id="IPR026881">
    <property type="entry name" value="WYL_dom"/>
</dbReference>
<feature type="domain" description="WYL" evidence="2">
    <location>
        <begin position="706"/>
        <end position="767"/>
    </location>
</feature>
<evidence type="ECO:0000256" key="1">
    <source>
        <dbReference type="SAM" id="MobiDB-lite"/>
    </source>
</evidence>
<dbReference type="EMBL" id="BOPG01000049">
    <property type="protein sequence ID" value="GIJ59925.1"/>
    <property type="molecule type" value="Genomic_DNA"/>
</dbReference>
<feature type="region of interest" description="Disordered" evidence="1">
    <location>
        <begin position="628"/>
        <end position="653"/>
    </location>
</feature>
<accession>A0A8J3ZDP3</accession>
<keyword evidence="5" id="KW-1185">Reference proteome</keyword>